<evidence type="ECO:0000256" key="1">
    <source>
        <dbReference type="ARBA" id="ARBA00006484"/>
    </source>
</evidence>
<evidence type="ECO:0000313" key="4">
    <source>
        <dbReference type="Proteomes" id="UP000019473"/>
    </source>
</evidence>
<dbReference type="PANTHER" id="PTHR24321:SF12">
    <property type="entry name" value="SHORT-CHAIN DEHYDROGENASE_REDUCTASE FAMILY, PUTATIVE (AFU_ORTHOLOGUE AFUA_5G14340)-RELATED"/>
    <property type="match status" value="1"/>
</dbReference>
<dbReference type="OrthoDB" id="5840532at2759"/>
<dbReference type="EMBL" id="AMGW01000006">
    <property type="protein sequence ID" value="EXJ56173.1"/>
    <property type="molecule type" value="Genomic_DNA"/>
</dbReference>
<dbReference type="Proteomes" id="UP000019473">
    <property type="component" value="Unassembled WGS sequence"/>
</dbReference>
<dbReference type="Pfam" id="PF13561">
    <property type="entry name" value="adh_short_C2"/>
    <property type="match status" value="1"/>
</dbReference>
<dbReference type="PANTHER" id="PTHR24321">
    <property type="entry name" value="DEHYDROGENASES, SHORT CHAIN"/>
    <property type="match status" value="1"/>
</dbReference>
<evidence type="ECO:0000256" key="2">
    <source>
        <dbReference type="ARBA" id="ARBA00023002"/>
    </source>
</evidence>
<dbReference type="Gene3D" id="3.40.50.720">
    <property type="entry name" value="NAD(P)-binding Rossmann-like Domain"/>
    <property type="match status" value="1"/>
</dbReference>
<name>W9VKY4_9EURO</name>
<dbReference type="HOGENOM" id="CLU_010194_1_0_1"/>
<dbReference type="SUPFAM" id="SSF51735">
    <property type="entry name" value="NAD(P)-binding Rossmann-fold domains"/>
    <property type="match status" value="1"/>
</dbReference>
<dbReference type="AlphaFoldDB" id="W9VKY4"/>
<dbReference type="GO" id="GO:0016491">
    <property type="term" value="F:oxidoreductase activity"/>
    <property type="evidence" value="ECO:0007669"/>
    <property type="project" value="UniProtKB-KW"/>
</dbReference>
<organism evidence="3 4">
    <name type="scientific">Cladophialophora yegresii CBS 114405</name>
    <dbReference type="NCBI Taxonomy" id="1182544"/>
    <lineage>
        <taxon>Eukaryota</taxon>
        <taxon>Fungi</taxon>
        <taxon>Dikarya</taxon>
        <taxon>Ascomycota</taxon>
        <taxon>Pezizomycotina</taxon>
        <taxon>Eurotiomycetes</taxon>
        <taxon>Chaetothyriomycetidae</taxon>
        <taxon>Chaetothyriales</taxon>
        <taxon>Herpotrichiellaceae</taxon>
        <taxon>Cladophialophora</taxon>
    </lineage>
</organism>
<protein>
    <submittedName>
        <fullName evidence="3">Uncharacterized protein</fullName>
    </submittedName>
</protein>
<evidence type="ECO:0000313" key="3">
    <source>
        <dbReference type="EMBL" id="EXJ56173.1"/>
    </source>
</evidence>
<dbReference type="VEuPathDB" id="FungiDB:A1O7_09104"/>
<dbReference type="InterPro" id="IPR002347">
    <property type="entry name" value="SDR_fam"/>
</dbReference>
<dbReference type="STRING" id="1182544.W9VKY4"/>
<proteinExistence type="inferred from homology"/>
<dbReference type="CDD" id="cd05233">
    <property type="entry name" value="SDR_c"/>
    <property type="match status" value="1"/>
</dbReference>
<keyword evidence="2" id="KW-0560">Oxidoreductase</keyword>
<sequence>MDLLRLGTVVITGAAAGTSHIYSSEHCDQGDDQLTDSMFSDAESVIACLFAQYGCKQIYLGGSRTATLDECRRKILAVHPSVQVFVRKLDQSDEGDVDTFFASVVQSFTRIDFAVNLVCQDREPQATVDISAEDYARSYTVYQRGAFLIQRALLRQLLKQEMLPGFGSRGSIVNVVELGATASLADRPLAAAVANAIVGLSKTDAFDYATDAIRINCIAADEALKLQKGIGVGEKALLRSMEGMRSVANATAWLSSPGSGWLTGLVVPVDKGRNLNCVW</sequence>
<reference evidence="3 4" key="1">
    <citation type="submission" date="2013-03" db="EMBL/GenBank/DDBJ databases">
        <title>The Genome Sequence of Cladophialophora yegresii CBS 114405.</title>
        <authorList>
            <consortium name="The Broad Institute Genomics Platform"/>
            <person name="Cuomo C."/>
            <person name="de Hoog S."/>
            <person name="Gorbushina A."/>
            <person name="Walker B."/>
            <person name="Young S.K."/>
            <person name="Zeng Q."/>
            <person name="Gargeya S."/>
            <person name="Fitzgerald M."/>
            <person name="Haas B."/>
            <person name="Abouelleil A."/>
            <person name="Allen A.W."/>
            <person name="Alvarado L."/>
            <person name="Arachchi H.M."/>
            <person name="Berlin A.M."/>
            <person name="Chapman S.B."/>
            <person name="Gainer-Dewar J."/>
            <person name="Goldberg J."/>
            <person name="Griggs A."/>
            <person name="Gujja S."/>
            <person name="Hansen M."/>
            <person name="Howarth C."/>
            <person name="Imamovic A."/>
            <person name="Ireland A."/>
            <person name="Larimer J."/>
            <person name="McCowan C."/>
            <person name="Murphy C."/>
            <person name="Pearson M."/>
            <person name="Poon T.W."/>
            <person name="Priest M."/>
            <person name="Roberts A."/>
            <person name="Saif S."/>
            <person name="Shea T."/>
            <person name="Sisk P."/>
            <person name="Sykes S."/>
            <person name="Wortman J."/>
            <person name="Nusbaum C."/>
            <person name="Birren B."/>
        </authorList>
    </citation>
    <scope>NUCLEOTIDE SEQUENCE [LARGE SCALE GENOMIC DNA]</scope>
    <source>
        <strain evidence="3 4">CBS 114405</strain>
    </source>
</reference>
<accession>W9VKY4</accession>
<dbReference type="GeneID" id="19183668"/>
<gene>
    <name evidence="3" type="ORF">A1O7_09104</name>
</gene>
<keyword evidence="4" id="KW-1185">Reference proteome</keyword>
<comment type="similarity">
    <text evidence="1">Belongs to the short-chain dehydrogenases/reductases (SDR) family.</text>
</comment>
<comment type="caution">
    <text evidence="3">The sequence shown here is derived from an EMBL/GenBank/DDBJ whole genome shotgun (WGS) entry which is preliminary data.</text>
</comment>
<dbReference type="InterPro" id="IPR036291">
    <property type="entry name" value="NAD(P)-bd_dom_sf"/>
</dbReference>
<dbReference type="RefSeq" id="XP_007761283.1">
    <property type="nucleotide sequence ID" value="XM_007763093.1"/>
</dbReference>